<evidence type="ECO:0000256" key="1">
    <source>
        <dbReference type="SAM" id="MobiDB-lite"/>
    </source>
</evidence>
<feature type="compositionally biased region" description="Basic and acidic residues" evidence="1">
    <location>
        <begin position="121"/>
        <end position="153"/>
    </location>
</feature>
<evidence type="ECO:0000313" key="2">
    <source>
        <dbReference type="EMBL" id="KKM51394.1"/>
    </source>
</evidence>
<protein>
    <submittedName>
        <fullName evidence="2">Uncharacterized protein</fullName>
    </submittedName>
</protein>
<gene>
    <name evidence="2" type="ORF">LCGC14_1555500</name>
</gene>
<organism evidence="2">
    <name type="scientific">marine sediment metagenome</name>
    <dbReference type="NCBI Taxonomy" id="412755"/>
    <lineage>
        <taxon>unclassified sequences</taxon>
        <taxon>metagenomes</taxon>
        <taxon>ecological metagenomes</taxon>
    </lineage>
</organism>
<feature type="region of interest" description="Disordered" evidence="1">
    <location>
        <begin position="118"/>
        <end position="161"/>
    </location>
</feature>
<proteinExistence type="predicted"/>
<dbReference type="EMBL" id="LAZR01011950">
    <property type="protein sequence ID" value="KKM51394.1"/>
    <property type="molecule type" value="Genomic_DNA"/>
</dbReference>
<feature type="non-terminal residue" evidence="2">
    <location>
        <position position="191"/>
    </location>
</feature>
<reference evidence="2" key="1">
    <citation type="journal article" date="2015" name="Nature">
        <title>Complex archaea that bridge the gap between prokaryotes and eukaryotes.</title>
        <authorList>
            <person name="Spang A."/>
            <person name="Saw J.H."/>
            <person name="Jorgensen S.L."/>
            <person name="Zaremba-Niedzwiedzka K."/>
            <person name="Martijn J."/>
            <person name="Lind A.E."/>
            <person name="van Eijk R."/>
            <person name="Schleper C."/>
            <person name="Guy L."/>
            <person name="Ettema T.J."/>
        </authorList>
    </citation>
    <scope>NUCLEOTIDE SEQUENCE</scope>
</reference>
<name>A0A0F9L573_9ZZZZ</name>
<dbReference type="AlphaFoldDB" id="A0A0F9L573"/>
<sequence>MGAEEATGLMPDATAEIEYLPLCELDWCARPSDPDYHVCIVCGALATEHAHVASRARAPGRKKDKANQVMLCVPHHREVDERQGGVHSHHIRDLPKGRTYFRLDIHGNELFQRVLEGGDDGTARQDAEGPEPEARRAVGENHRPQGEEAKAEDDTPQTGLALPAITPLTEDWAGLSDDALQAKFNAADQMQ</sequence>
<accession>A0A0F9L573</accession>
<comment type="caution">
    <text evidence="2">The sequence shown here is derived from an EMBL/GenBank/DDBJ whole genome shotgun (WGS) entry which is preliminary data.</text>
</comment>